<dbReference type="RefSeq" id="WP_092639783.1">
    <property type="nucleotide sequence ID" value="NZ_FNID01000014.1"/>
</dbReference>
<proteinExistence type="predicted"/>
<evidence type="ECO:0000256" key="1">
    <source>
        <dbReference type="SAM" id="Phobius"/>
    </source>
</evidence>
<sequence>MKKVLALVLAAVMALSLATVVSAGTTILYPNTPGSTDVGSSVIDNNVLEFGEEAVSFFLDLPDGFVLGDSYVNNTVDVDAAKNTGDYSLSVSAATNNSDVTVETRLFKNTARDAVAIQLTVKSLSEKFTVEDFKSFKVTAKVVQADSKNKSNVSADYTFEGTVGNSRATFNDMFKDANGKWNVFTGKNQLKVPTATDARVIDVDVFEQAKGSALSINYDAQKYAVNFIKVTNQNTSLYLWAKTGVVAAPTKSIASIAFQPTRVKDAATVTMPISADNENLYGEKVWVYALVDGKPTGEAIEGAVVNHNSVIFTVPAGTALGTFAAYGDKAMGDAEKPAIPETGANDIVNIAIVFAVVALAAAGFVAVKKASK</sequence>
<name>A0A1G9ZQ98_9FIRM</name>
<keyword evidence="1" id="KW-1133">Transmembrane helix</keyword>
<dbReference type="AlphaFoldDB" id="A0A1G9ZQ98"/>
<feature type="signal peptide" evidence="2">
    <location>
        <begin position="1"/>
        <end position="23"/>
    </location>
</feature>
<protein>
    <recommendedName>
        <fullName evidence="5">LPXTG-motif cell wall anchor domain-containing protein</fullName>
    </recommendedName>
</protein>
<evidence type="ECO:0000256" key="2">
    <source>
        <dbReference type="SAM" id="SignalP"/>
    </source>
</evidence>
<reference evidence="3 4" key="1">
    <citation type="submission" date="2016-10" db="EMBL/GenBank/DDBJ databases">
        <authorList>
            <person name="de Groot N.N."/>
        </authorList>
    </citation>
    <scope>NUCLEOTIDE SEQUENCE [LARGE SCALE GENOMIC DNA]</scope>
    <source>
        <strain evidence="3 4">CGMCC 1.5012</strain>
    </source>
</reference>
<dbReference type="Proteomes" id="UP000199182">
    <property type="component" value="Unassembled WGS sequence"/>
</dbReference>
<evidence type="ECO:0000313" key="3">
    <source>
        <dbReference type="EMBL" id="SDN23752.1"/>
    </source>
</evidence>
<evidence type="ECO:0008006" key="5">
    <source>
        <dbReference type="Google" id="ProtNLM"/>
    </source>
</evidence>
<feature type="chain" id="PRO_5011724719" description="LPXTG-motif cell wall anchor domain-containing protein" evidence="2">
    <location>
        <begin position="24"/>
        <end position="372"/>
    </location>
</feature>
<evidence type="ECO:0000313" key="4">
    <source>
        <dbReference type="Proteomes" id="UP000199182"/>
    </source>
</evidence>
<feature type="transmembrane region" description="Helical" evidence="1">
    <location>
        <begin position="347"/>
        <end position="367"/>
    </location>
</feature>
<keyword evidence="1" id="KW-0472">Membrane</keyword>
<organism evidence="3 4">
    <name type="scientific">Acetanaerobacterium elongatum</name>
    <dbReference type="NCBI Taxonomy" id="258515"/>
    <lineage>
        <taxon>Bacteria</taxon>
        <taxon>Bacillati</taxon>
        <taxon>Bacillota</taxon>
        <taxon>Clostridia</taxon>
        <taxon>Eubacteriales</taxon>
        <taxon>Oscillospiraceae</taxon>
        <taxon>Acetanaerobacterium</taxon>
    </lineage>
</organism>
<gene>
    <name evidence="3" type="ORF">SAMN05192585_11420</name>
</gene>
<dbReference type="EMBL" id="FNID01000014">
    <property type="protein sequence ID" value="SDN23752.1"/>
    <property type="molecule type" value="Genomic_DNA"/>
</dbReference>
<keyword evidence="2" id="KW-0732">Signal</keyword>
<keyword evidence="4" id="KW-1185">Reference proteome</keyword>
<accession>A0A1G9ZQ98</accession>
<keyword evidence="1" id="KW-0812">Transmembrane</keyword>